<dbReference type="GO" id="GO:0007165">
    <property type="term" value="P:signal transduction"/>
    <property type="evidence" value="ECO:0007669"/>
    <property type="project" value="TreeGrafter"/>
</dbReference>
<dbReference type="InterPro" id="IPR008862">
    <property type="entry name" value="Tcp11"/>
</dbReference>
<evidence type="ECO:0008006" key="3">
    <source>
        <dbReference type="Google" id="ProtNLM"/>
    </source>
</evidence>
<comment type="similarity">
    <text evidence="1">Belongs to the TCP11 family.</text>
</comment>
<evidence type="ECO:0000313" key="2">
    <source>
        <dbReference type="EMBL" id="CCC48622.1"/>
    </source>
</evidence>
<dbReference type="PANTHER" id="PTHR12832">
    <property type="entry name" value="TESTIS-SPECIFIC PROTEIN PBS13 T-COMPLEX 11"/>
    <property type="match status" value="1"/>
</dbReference>
<dbReference type="Pfam" id="PF05794">
    <property type="entry name" value="Tcp11"/>
    <property type="match status" value="1"/>
</dbReference>
<dbReference type="AlphaFoldDB" id="G0TXD2"/>
<gene>
    <name evidence="2" type="ORF">TVY486_0604130</name>
</gene>
<dbReference type="VEuPathDB" id="TriTrypDB:TvY486_0604130"/>
<evidence type="ECO:0000256" key="1">
    <source>
        <dbReference type="ARBA" id="ARBA00010954"/>
    </source>
</evidence>
<sequence length="811" mass="90591">MPPRKVGTVSTIVGEVDEEGDEESLTAADCVQRVSRALQQLEEAGLQHSSVPPPTADTVEHILITDKWSCRICGFTELRLCPSTGRPHRRYLVRIAQNILRLIGSRTGRVLVRPPRFSDSMKGGSRLRSKRRVTMNPQALLLAYYYAVLSEGEASQLVVECAQHLLVMLEQLKVTGAREVVGEEYASVLLSSTSLLWHEYSKQMSEDLISSKGDHPTLPQKTLVDGIKDTYLAASRELGRAPANEALEGFRGIMRERLRHMLSSEELKNLEANAQELLQAATEDKYSAVNGDESLAPSKGTGQVFSAQTQAPPILLSEDNTSGSEVDTVLPVVHGPALPPNWYIDEQGRSRPPCETEDQKRREKFARLEFRAKKAYETVIGVPEQRPDPLQRQIAATLGEAQLAVLAEQCNSQPPDLQSVPVFLNAVIDGLLSALPRRFRTRVEQEIRDVLDWRVVRRSVMGSPSNISALARYVMRKVAEYGSPANANDTLELASTISSELESCTPYLGTAVANAFRVMFSSIRKLHESVARYSLLSISQQLRENAVPFMREFIEECLPPVDRWESSLNFIRKRFNDERVKAWASSPAAFSTTVLTEKERRLRGSLLYGLIDLLQSHGVETTDRWHQYPTECFFFDKPVVFFAANAVQEATLLLLLIGTISTVLRARGVNSMCVNRLLKQLHKKFLSLLSQQLTLSYLKASTVSSINEVLSEESNTLPLTDSEIQQLDNAVDKMTDTNSVLYATFEKRIIAFIEALLVNSENDPAPLGLVADSLYRVGSHLQRALLFNWEVYKPVYCKMLAHLTEVENSAC</sequence>
<dbReference type="EMBL" id="HE573022">
    <property type="protein sequence ID" value="CCC48622.1"/>
    <property type="molecule type" value="Genomic_DNA"/>
</dbReference>
<proteinExistence type="inferred from homology"/>
<name>G0TXD2_TRYVY</name>
<accession>G0TXD2</accession>
<organism evidence="2">
    <name type="scientific">Trypanosoma vivax (strain Y486)</name>
    <dbReference type="NCBI Taxonomy" id="1055687"/>
    <lineage>
        <taxon>Eukaryota</taxon>
        <taxon>Discoba</taxon>
        <taxon>Euglenozoa</taxon>
        <taxon>Kinetoplastea</taxon>
        <taxon>Metakinetoplastina</taxon>
        <taxon>Trypanosomatida</taxon>
        <taxon>Trypanosomatidae</taxon>
        <taxon>Trypanosoma</taxon>
        <taxon>Duttonella</taxon>
    </lineage>
</organism>
<protein>
    <recommendedName>
        <fullName evidence="3">T-complex protein 11</fullName>
    </recommendedName>
</protein>
<reference evidence="2" key="1">
    <citation type="journal article" date="2012" name="Proc. Natl. Acad. Sci. U.S.A.">
        <title>Antigenic diversity is generated by distinct evolutionary mechanisms in African trypanosome species.</title>
        <authorList>
            <person name="Jackson A.P."/>
            <person name="Berry A."/>
            <person name="Aslett M."/>
            <person name="Allison H.C."/>
            <person name="Burton P."/>
            <person name="Vavrova-Anderson J."/>
            <person name="Brown R."/>
            <person name="Browne H."/>
            <person name="Corton N."/>
            <person name="Hauser H."/>
            <person name="Gamble J."/>
            <person name="Gilderthorp R."/>
            <person name="Marcello L."/>
            <person name="McQuillan J."/>
            <person name="Otto T.D."/>
            <person name="Quail M.A."/>
            <person name="Sanders M.J."/>
            <person name="van Tonder A."/>
            <person name="Ginger M.L."/>
            <person name="Field M.C."/>
            <person name="Barry J.D."/>
            <person name="Hertz-Fowler C."/>
            <person name="Berriman M."/>
        </authorList>
    </citation>
    <scope>NUCLEOTIDE SEQUENCE</scope>
    <source>
        <strain evidence="2">Y486</strain>
    </source>
</reference>
<dbReference type="PANTHER" id="PTHR12832:SF11">
    <property type="entry name" value="LD23868P"/>
    <property type="match status" value="1"/>
</dbReference>